<dbReference type="InterPro" id="IPR038586">
    <property type="entry name" value="Tctex-1-like_sf"/>
</dbReference>
<dbReference type="PANTHER" id="PTHR21255">
    <property type="entry name" value="T-COMPLEX-ASSOCIATED-TESTIS-EXPRESSED 1/ DYNEIN LIGHT CHAIN"/>
    <property type="match status" value="1"/>
</dbReference>
<dbReference type="InterPro" id="IPR005334">
    <property type="entry name" value="Tctex-1-like"/>
</dbReference>
<name>A0A132NZ88_GIAIN</name>
<dbReference type="GO" id="GO:0005868">
    <property type="term" value="C:cytoplasmic dynein complex"/>
    <property type="evidence" value="ECO:0007669"/>
    <property type="project" value="TreeGrafter"/>
</dbReference>
<dbReference type="GO" id="GO:0045505">
    <property type="term" value="F:dynein intermediate chain binding"/>
    <property type="evidence" value="ECO:0007669"/>
    <property type="project" value="TreeGrafter"/>
</dbReference>
<dbReference type="Pfam" id="PF03645">
    <property type="entry name" value="Tctex-1"/>
    <property type="match status" value="1"/>
</dbReference>
<gene>
    <name evidence="1" type="ORF">QR46_0587</name>
</gene>
<dbReference type="PANTHER" id="PTHR21255:SF7">
    <property type="entry name" value="DYNEIN LIGHT CHAIN TCTEX-TYPE PROTEIN 2B"/>
    <property type="match status" value="1"/>
</dbReference>
<protein>
    <submittedName>
        <fullName evidence="1">Dynein light chain</fullName>
    </submittedName>
</protein>
<dbReference type="EMBL" id="JXTI01000009">
    <property type="protein sequence ID" value="KWX15387.1"/>
    <property type="molecule type" value="Genomic_DNA"/>
</dbReference>
<proteinExistence type="predicted"/>
<organism evidence="1 2">
    <name type="scientific">Giardia duodenalis assemblage B</name>
    <dbReference type="NCBI Taxonomy" id="1394984"/>
    <lineage>
        <taxon>Eukaryota</taxon>
        <taxon>Metamonada</taxon>
        <taxon>Diplomonadida</taxon>
        <taxon>Hexamitidae</taxon>
        <taxon>Giardiinae</taxon>
        <taxon>Giardia</taxon>
    </lineage>
</organism>
<dbReference type="AlphaFoldDB" id="A0A132NZ88"/>
<dbReference type="GO" id="GO:0005737">
    <property type="term" value="C:cytoplasm"/>
    <property type="evidence" value="ECO:0007669"/>
    <property type="project" value="TreeGrafter"/>
</dbReference>
<evidence type="ECO:0000313" key="2">
    <source>
        <dbReference type="Proteomes" id="UP000070089"/>
    </source>
</evidence>
<accession>A0A132NZ88</accession>
<dbReference type="CDD" id="cd21459">
    <property type="entry name" value="DLC-like_TCTEX1D2"/>
    <property type="match status" value="1"/>
</dbReference>
<dbReference type="Proteomes" id="UP000070089">
    <property type="component" value="Unassembled WGS sequence"/>
</dbReference>
<sequence>MDIIRTEITELARPSAPAKRFDRQKAHEEMKQIVERRLRGRQYDSEECAKISKELADEIRAKIRLISDNRFKICVSVTIIGQKGQGIRSENKCYFDANADTELRYVYQNDDIICIANMYAVYYY</sequence>
<comment type="caution">
    <text evidence="1">The sequence shown here is derived from an EMBL/GenBank/DDBJ whole genome shotgun (WGS) entry which is preliminary data.</text>
</comment>
<evidence type="ECO:0000313" key="1">
    <source>
        <dbReference type="EMBL" id="KWX15387.1"/>
    </source>
</evidence>
<reference evidence="1 2" key="1">
    <citation type="journal article" date="2015" name="Mol. Biochem. Parasitol.">
        <title>Identification of polymorphic genes for use in assemblage B genotyping assays through comparative genomics of multiple assemblage B Giardia duodenalis isolates.</title>
        <authorList>
            <person name="Wielinga C."/>
            <person name="Thompson R.C."/>
            <person name="Monis P."/>
            <person name="Ryan U."/>
        </authorList>
    </citation>
    <scope>NUCLEOTIDE SEQUENCE [LARGE SCALE GENOMIC DNA]</scope>
    <source>
        <strain evidence="1 2">BAH15c1</strain>
    </source>
</reference>
<dbReference type="Gene3D" id="3.30.1140.40">
    <property type="entry name" value="Tctex-1"/>
    <property type="match status" value="1"/>
</dbReference>
<dbReference type="VEuPathDB" id="GiardiaDB:QR46_0587"/>
<dbReference type="OrthoDB" id="10260741at2759"/>
<dbReference type="GO" id="GO:0007018">
    <property type="term" value="P:microtubule-based movement"/>
    <property type="evidence" value="ECO:0007669"/>
    <property type="project" value="TreeGrafter"/>
</dbReference>